<evidence type="ECO:0000313" key="4">
    <source>
        <dbReference type="Proteomes" id="UP001596548"/>
    </source>
</evidence>
<dbReference type="Pfam" id="PF07228">
    <property type="entry name" value="SpoIIE"/>
    <property type="match status" value="1"/>
</dbReference>
<gene>
    <name evidence="3" type="ORF">ACFQS1_00315</name>
</gene>
<dbReference type="InterPro" id="IPR052016">
    <property type="entry name" value="Bact_Sigma-Reg"/>
</dbReference>
<dbReference type="PANTHER" id="PTHR43156:SF2">
    <property type="entry name" value="STAGE II SPORULATION PROTEIN E"/>
    <property type="match status" value="1"/>
</dbReference>
<feature type="domain" description="PPM-type phosphatase" evidence="2">
    <location>
        <begin position="292"/>
        <end position="501"/>
    </location>
</feature>
<evidence type="ECO:0000313" key="3">
    <source>
        <dbReference type="EMBL" id="MFC7272408.1"/>
    </source>
</evidence>
<evidence type="ECO:0000259" key="2">
    <source>
        <dbReference type="SMART" id="SM00331"/>
    </source>
</evidence>
<dbReference type="SUPFAM" id="SSF81606">
    <property type="entry name" value="PP2C-like"/>
    <property type="match status" value="1"/>
</dbReference>
<dbReference type="Gene3D" id="3.30.450.20">
    <property type="entry name" value="PAS domain"/>
    <property type="match status" value="1"/>
</dbReference>
<proteinExistence type="predicted"/>
<reference evidence="4" key="1">
    <citation type="journal article" date="2019" name="Int. J. Syst. Evol. Microbiol.">
        <title>The Global Catalogue of Microorganisms (GCM) 10K type strain sequencing project: providing services to taxonomists for standard genome sequencing and annotation.</title>
        <authorList>
            <consortium name="The Broad Institute Genomics Platform"/>
            <consortium name="The Broad Institute Genome Sequencing Center for Infectious Disease"/>
            <person name="Wu L."/>
            <person name="Ma J."/>
        </authorList>
    </citation>
    <scope>NUCLEOTIDE SEQUENCE [LARGE SCALE GENOMIC DNA]</scope>
    <source>
        <strain evidence="4">XZYJT-10</strain>
    </source>
</reference>
<dbReference type="EMBL" id="JBHTBJ010000001">
    <property type="protein sequence ID" value="MFC7272408.1"/>
    <property type="molecule type" value="Genomic_DNA"/>
</dbReference>
<dbReference type="PANTHER" id="PTHR43156">
    <property type="entry name" value="STAGE II SPORULATION PROTEIN E-RELATED"/>
    <property type="match status" value="1"/>
</dbReference>
<sequence>MADDAVTYAIREVLSVIPAGCSWLLPIIDDTGEVADFEIAAASGGGHDVYRRGTDRVAARISEIYPSVVDGPLWRLYLTVLRTGEPAELNEFRYEEKRAGIVPRSVFDVTVHPVLGGLLVWWQRLDEDRRRIERTEQLGNLGWAEYDLVTGESQWSPGMYRLFERDPGLGPMSRAEQAAAIDPGDRGLAEAAWQAMETGGVSDVTVRFRVGAAVKHTRILSDVVTDAGGAPLKVHAVVQDVTAREQTRGAIERLSDQLRTRELTALAEHRLAARLQHMIQPVPAAPLTLPGLEVMVGYLPAESAVRVGGDWYHAQELTDGRTVLAVGDVAGHGLAAANSMAHLRFALIAWLAIGIDDPALLLQHLNRLCGRLQVTGTAVIAVYDPGSRALTWARAGHAPPLLARAGTAMPLDPPAGLLLGADDDSSYQVLTPCLSRGDLLLLYTDGLVERRVRATPSLLSDVMAALGEASAAPGEVALAALSGRLNRPSPDDDTCTVAVRVR</sequence>
<evidence type="ECO:0000256" key="1">
    <source>
        <dbReference type="ARBA" id="ARBA00022801"/>
    </source>
</evidence>
<protein>
    <submittedName>
        <fullName evidence="3">PP2C family protein-serine/threonine phosphatase</fullName>
        <ecNumber evidence="3">3.1.3.16</ecNumber>
    </submittedName>
</protein>
<dbReference type="SMART" id="SM00331">
    <property type="entry name" value="PP2C_SIG"/>
    <property type="match status" value="1"/>
</dbReference>
<comment type="caution">
    <text evidence="3">The sequence shown here is derived from an EMBL/GenBank/DDBJ whole genome shotgun (WGS) entry which is preliminary data.</text>
</comment>
<accession>A0ABW2HGQ9</accession>
<dbReference type="GO" id="GO:0004722">
    <property type="term" value="F:protein serine/threonine phosphatase activity"/>
    <property type="evidence" value="ECO:0007669"/>
    <property type="project" value="UniProtKB-EC"/>
</dbReference>
<dbReference type="Proteomes" id="UP001596548">
    <property type="component" value="Unassembled WGS sequence"/>
</dbReference>
<keyword evidence="1 3" id="KW-0378">Hydrolase</keyword>
<dbReference type="Gene3D" id="3.60.40.10">
    <property type="entry name" value="PPM-type phosphatase domain"/>
    <property type="match status" value="1"/>
</dbReference>
<dbReference type="InterPro" id="IPR001932">
    <property type="entry name" value="PPM-type_phosphatase-like_dom"/>
</dbReference>
<dbReference type="InterPro" id="IPR036457">
    <property type="entry name" value="PPM-type-like_dom_sf"/>
</dbReference>
<keyword evidence="4" id="KW-1185">Reference proteome</keyword>
<dbReference type="RefSeq" id="WP_378963797.1">
    <property type="nucleotide sequence ID" value="NZ_JBHTBJ010000001.1"/>
</dbReference>
<dbReference type="EC" id="3.1.3.16" evidence="3"/>
<organism evidence="3 4">
    <name type="scientific">Paractinoplanes rhizophilus</name>
    <dbReference type="NCBI Taxonomy" id="1416877"/>
    <lineage>
        <taxon>Bacteria</taxon>
        <taxon>Bacillati</taxon>
        <taxon>Actinomycetota</taxon>
        <taxon>Actinomycetes</taxon>
        <taxon>Micromonosporales</taxon>
        <taxon>Micromonosporaceae</taxon>
        <taxon>Paractinoplanes</taxon>
    </lineage>
</organism>
<name>A0ABW2HGQ9_9ACTN</name>